<dbReference type="AlphaFoldDB" id="A0A6M3L177"/>
<gene>
    <name evidence="1" type="ORF">MM415B02789_0009</name>
</gene>
<reference evidence="1" key="1">
    <citation type="submission" date="2020-03" db="EMBL/GenBank/DDBJ databases">
        <title>The deep terrestrial virosphere.</title>
        <authorList>
            <person name="Holmfeldt K."/>
            <person name="Nilsson E."/>
            <person name="Simone D."/>
            <person name="Lopez-Fernandez M."/>
            <person name="Wu X."/>
            <person name="de Brujin I."/>
            <person name="Lundin D."/>
            <person name="Andersson A."/>
            <person name="Bertilsson S."/>
            <person name="Dopson M."/>
        </authorList>
    </citation>
    <scope>NUCLEOTIDE SEQUENCE</scope>
    <source>
        <strain evidence="1">MM415B02789</strain>
    </source>
</reference>
<evidence type="ECO:0000313" key="1">
    <source>
        <dbReference type="EMBL" id="QJA88293.1"/>
    </source>
</evidence>
<name>A0A6M3L177_9ZZZZ</name>
<organism evidence="1">
    <name type="scientific">viral metagenome</name>
    <dbReference type="NCBI Taxonomy" id="1070528"/>
    <lineage>
        <taxon>unclassified sequences</taxon>
        <taxon>metagenomes</taxon>
        <taxon>organismal metagenomes</taxon>
    </lineage>
</organism>
<protein>
    <submittedName>
        <fullName evidence="1">Uncharacterized protein</fullName>
    </submittedName>
</protein>
<proteinExistence type="predicted"/>
<sequence length="65" mass="7254">MKGTGVKKKWRVEYELGPSQVSVGVEVEARGALDAATKANRIMQKEWGKTQMGWRFMGAKAIEDL</sequence>
<accession>A0A6M3L177</accession>
<dbReference type="EMBL" id="MT142768">
    <property type="protein sequence ID" value="QJA88293.1"/>
    <property type="molecule type" value="Genomic_DNA"/>
</dbReference>